<dbReference type="Gene3D" id="3.40.50.720">
    <property type="entry name" value="NAD(P)-binding Rossmann-like Domain"/>
    <property type="match status" value="2"/>
</dbReference>
<keyword evidence="3" id="KW-0633">Potassium transport</keyword>
<dbReference type="SUPFAM" id="SSF51735">
    <property type="entry name" value="NAD(P)-binding Rossmann-fold domains"/>
    <property type="match status" value="2"/>
</dbReference>
<organism evidence="9 10">
    <name type="scientific">Catonella morbi ATCC 51271</name>
    <dbReference type="NCBI Taxonomy" id="592026"/>
    <lineage>
        <taxon>Bacteria</taxon>
        <taxon>Bacillati</taxon>
        <taxon>Bacillota</taxon>
        <taxon>Clostridia</taxon>
        <taxon>Lachnospirales</taxon>
        <taxon>Lachnospiraceae</taxon>
        <taxon>Catonella</taxon>
    </lineage>
</organism>
<dbReference type="GO" id="GO:0005886">
    <property type="term" value="C:plasma membrane"/>
    <property type="evidence" value="ECO:0007669"/>
    <property type="project" value="InterPro"/>
</dbReference>
<dbReference type="HOGENOM" id="CLU_046525_0_1_9"/>
<dbReference type="PANTHER" id="PTHR43833">
    <property type="entry name" value="POTASSIUM CHANNEL PROTEIN 2-RELATED-RELATED"/>
    <property type="match status" value="1"/>
</dbReference>
<dbReference type="RefSeq" id="WP_023353044.1">
    <property type="nucleotide sequence ID" value="NZ_KI535366.1"/>
</dbReference>
<keyword evidence="10" id="KW-1185">Reference proteome</keyword>
<dbReference type="InterPro" id="IPR036721">
    <property type="entry name" value="RCK_C_sf"/>
</dbReference>
<dbReference type="InterPro" id="IPR050721">
    <property type="entry name" value="Trk_Ktr_HKT_K-transport"/>
</dbReference>
<dbReference type="EMBL" id="ACIL03000002">
    <property type="protein sequence ID" value="ESL04752.1"/>
    <property type="molecule type" value="Genomic_DNA"/>
</dbReference>
<feature type="domain" description="RCK C-terminal" evidence="8">
    <location>
        <begin position="368"/>
        <end position="452"/>
    </location>
</feature>
<dbReference type="Pfam" id="PF02254">
    <property type="entry name" value="TrkA_N"/>
    <property type="match status" value="2"/>
</dbReference>
<evidence type="ECO:0000256" key="1">
    <source>
        <dbReference type="ARBA" id="ARBA00017378"/>
    </source>
</evidence>
<evidence type="ECO:0000313" key="9">
    <source>
        <dbReference type="EMBL" id="ESL04752.1"/>
    </source>
</evidence>
<feature type="domain" description="RCK N-terminal" evidence="7">
    <location>
        <begin position="1"/>
        <end position="120"/>
    </location>
</feature>
<dbReference type="InterPro" id="IPR006037">
    <property type="entry name" value="RCK_C"/>
</dbReference>
<reference evidence="9 10" key="1">
    <citation type="submission" date="2013-06" db="EMBL/GenBank/DDBJ databases">
        <authorList>
            <person name="Weinstock G."/>
            <person name="Sodergren E."/>
            <person name="Clifton S."/>
            <person name="Fulton L."/>
            <person name="Fulton B."/>
            <person name="Courtney L."/>
            <person name="Fronick C."/>
            <person name="Harrison M."/>
            <person name="Strong C."/>
            <person name="Farmer C."/>
            <person name="Delahaunty K."/>
            <person name="Markovic C."/>
            <person name="Hall O."/>
            <person name="Minx P."/>
            <person name="Tomlinson C."/>
            <person name="Mitreva M."/>
            <person name="Nelson J."/>
            <person name="Hou S."/>
            <person name="Wollam A."/>
            <person name="Pepin K.H."/>
            <person name="Johnson M."/>
            <person name="Bhonagiri V."/>
            <person name="Nash W.E."/>
            <person name="Warren W."/>
            <person name="Chinwalla A."/>
            <person name="Mardis E.R."/>
            <person name="Wilson R.K."/>
        </authorList>
    </citation>
    <scope>NUCLEOTIDE SEQUENCE [LARGE SCALE GENOMIC DNA]</scope>
    <source>
        <strain evidence="9 10">ATCC 51271</strain>
    </source>
</reference>
<dbReference type="Gene3D" id="3.30.70.1450">
    <property type="entry name" value="Regulator of K+ conductance, C-terminal domain"/>
    <property type="match status" value="2"/>
</dbReference>
<dbReference type="InterPro" id="IPR036291">
    <property type="entry name" value="NAD(P)-bd_dom_sf"/>
</dbReference>
<accession>V2Y9G7</accession>
<evidence type="ECO:0000259" key="8">
    <source>
        <dbReference type="PROSITE" id="PS51202"/>
    </source>
</evidence>
<evidence type="ECO:0000256" key="3">
    <source>
        <dbReference type="ARBA" id="ARBA00022538"/>
    </source>
</evidence>
<dbReference type="NCBIfam" id="NF007031">
    <property type="entry name" value="PRK09496.1-2"/>
    <property type="match status" value="1"/>
</dbReference>
<dbReference type="PROSITE" id="PS51201">
    <property type="entry name" value="RCK_N"/>
    <property type="match status" value="2"/>
</dbReference>
<dbReference type="InterPro" id="IPR006036">
    <property type="entry name" value="K_uptake_TrkA"/>
</dbReference>
<keyword evidence="5" id="KW-0520">NAD</keyword>
<gene>
    <name evidence="9" type="ORF">GCWU0000282_000140</name>
</gene>
<evidence type="ECO:0000259" key="7">
    <source>
        <dbReference type="PROSITE" id="PS51201"/>
    </source>
</evidence>
<dbReference type="NCBIfam" id="NF007039">
    <property type="entry name" value="PRK09496.3-2"/>
    <property type="match status" value="1"/>
</dbReference>
<dbReference type="GO" id="GO:0015079">
    <property type="term" value="F:potassium ion transmembrane transporter activity"/>
    <property type="evidence" value="ECO:0007669"/>
    <property type="project" value="InterPro"/>
</dbReference>
<dbReference type="SUPFAM" id="SSF116726">
    <property type="entry name" value="TrkA C-terminal domain-like"/>
    <property type="match status" value="2"/>
</dbReference>
<feature type="domain" description="RCK N-terminal" evidence="7">
    <location>
        <begin position="228"/>
        <end position="351"/>
    </location>
</feature>
<dbReference type="PRINTS" id="PR00335">
    <property type="entry name" value="KUPTAKETRKA"/>
</dbReference>
<sequence>MNIIIVGCGKVGYALARELSNEKNDICIIDKDSVALQNAVNILDVQAVCGDGTSYKMLLEADVKDADLLIAVTDKDEINLLSCLMAKKAGNCQTIARVRNPQYYEEINYIKEELGLSMAINPERIAAFEIARLIHFPSALEVDTFYKGRVNLISLTIGENSILDGMSLIDFSKTISNNVLICMVRRDGKVEIPNGSFVLKKGDLFSCILKFKDSYDFFNKVGVNTRPIKNVIICGGGTVAYYLCLELVKAKIDVKIIEADNARCNELSELIPEAIVIHGDATDKRILLEEGIENADAVVTLTNIDEENILLSMYTHHISKAKSITKINKIEFEEVIRELPIGSVVAPKHITSHYIIKYVRSMQNSKGSNVETLYKMFGNEAEALEFLIKSDSKITKKTLEKLNIKPNVIVAAIYRNHQVITPSGKDIIQKGDSVIIITTNTGLGSIDDILAE</sequence>
<evidence type="ECO:0000313" key="10">
    <source>
        <dbReference type="Proteomes" id="UP000018227"/>
    </source>
</evidence>
<dbReference type="AlphaFoldDB" id="V2Y9G7"/>
<name>V2Y9G7_9FIRM</name>
<dbReference type="Pfam" id="PF02080">
    <property type="entry name" value="TrkA_C"/>
    <property type="match status" value="2"/>
</dbReference>
<dbReference type="Proteomes" id="UP000018227">
    <property type="component" value="Unassembled WGS sequence"/>
</dbReference>
<keyword evidence="6" id="KW-0406">Ion transport</keyword>
<proteinExistence type="predicted"/>
<evidence type="ECO:0000256" key="4">
    <source>
        <dbReference type="ARBA" id="ARBA00022958"/>
    </source>
</evidence>
<protein>
    <recommendedName>
        <fullName evidence="1">Trk system potassium uptake protein TrkA</fullName>
    </recommendedName>
</protein>
<comment type="caution">
    <text evidence="9">The sequence shown here is derived from an EMBL/GenBank/DDBJ whole genome shotgun (WGS) entry which is preliminary data.</text>
</comment>
<dbReference type="eggNOG" id="COG0569">
    <property type="taxonomic scope" value="Bacteria"/>
</dbReference>
<dbReference type="STRING" id="592026.GCWU0000282_000140"/>
<keyword evidence="4" id="KW-0630">Potassium</keyword>
<evidence type="ECO:0000256" key="2">
    <source>
        <dbReference type="ARBA" id="ARBA00022448"/>
    </source>
</evidence>
<dbReference type="PROSITE" id="PS51202">
    <property type="entry name" value="RCK_C"/>
    <property type="match status" value="2"/>
</dbReference>
<dbReference type="NCBIfam" id="NF007033">
    <property type="entry name" value="PRK09496.1-5"/>
    <property type="match status" value="1"/>
</dbReference>
<dbReference type="InterPro" id="IPR003148">
    <property type="entry name" value="RCK_N"/>
</dbReference>
<evidence type="ECO:0000256" key="6">
    <source>
        <dbReference type="ARBA" id="ARBA00023065"/>
    </source>
</evidence>
<feature type="domain" description="RCK C-terminal" evidence="8">
    <location>
        <begin position="140"/>
        <end position="224"/>
    </location>
</feature>
<keyword evidence="2" id="KW-0813">Transport</keyword>
<evidence type="ECO:0000256" key="5">
    <source>
        <dbReference type="ARBA" id="ARBA00023027"/>
    </source>
</evidence>
<dbReference type="OrthoDB" id="9775180at2"/>
<dbReference type="PANTHER" id="PTHR43833:SF5">
    <property type="entry name" value="TRK SYSTEM POTASSIUM UPTAKE PROTEIN TRKA"/>
    <property type="match status" value="1"/>
</dbReference>